<keyword evidence="2" id="KW-1185">Reference proteome</keyword>
<comment type="caution">
    <text evidence="1">The sequence shown here is derived from an EMBL/GenBank/DDBJ whole genome shotgun (WGS) entry which is preliminary data.</text>
</comment>
<proteinExistence type="predicted"/>
<sequence>MAPSQAFNVKTHSFQRKIIGNNQSEDNDYVPQESSEDLRRWVINDNLVYNFTEEEVICEVTYNVEDDTIEETRSDEAMLAANTLRRCAGARNVNLTPTTFLC</sequence>
<reference evidence="1 2" key="1">
    <citation type="journal article" date="2024" name="BMC Genomics">
        <title>De novo assembly and annotation of Popillia japonica's genome with initial clues to its potential as an invasive pest.</title>
        <authorList>
            <person name="Cucini C."/>
            <person name="Boschi S."/>
            <person name="Funari R."/>
            <person name="Cardaioli E."/>
            <person name="Iannotti N."/>
            <person name="Marturano G."/>
            <person name="Paoli F."/>
            <person name="Bruttini M."/>
            <person name="Carapelli A."/>
            <person name="Frati F."/>
            <person name="Nardi F."/>
        </authorList>
    </citation>
    <scope>NUCLEOTIDE SEQUENCE [LARGE SCALE GENOMIC DNA]</scope>
    <source>
        <strain evidence="1">DMR45628</strain>
    </source>
</reference>
<name>A0AAW1LRN1_POPJA</name>
<dbReference type="Proteomes" id="UP001458880">
    <property type="component" value="Unassembled WGS sequence"/>
</dbReference>
<gene>
    <name evidence="1" type="ORF">QE152_g11377</name>
</gene>
<evidence type="ECO:0000313" key="2">
    <source>
        <dbReference type="Proteomes" id="UP001458880"/>
    </source>
</evidence>
<protein>
    <submittedName>
        <fullName evidence="1">Uncharacterized protein</fullName>
    </submittedName>
</protein>
<dbReference type="EMBL" id="JASPKY010000110">
    <property type="protein sequence ID" value="KAK9736637.1"/>
    <property type="molecule type" value="Genomic_DNA"/>
</dbReference>
<accession>A0AAW1LRN1</accession>
<organism evidence="1 2">
    <name type="scientific">Popillia japonica</name>
    <name type="common">Japanese beetle</name>
    <dbReference type="NCBI Taxonomy" id="7064"/>
    <lineage>
        <taxon>Eukaryota</taxon>
        <taxon>Metazoa</taxon>
        <taxon>Ecdysozoa</taxon>
        <taxon>Arthropoda</taxon>
        <taxon>Hexapoda</taxon>
        <taxon>Insecta</taxon>
        <taxon>Pterygota</taxon>
        <taxon>Neoptera</taxon>
        <taxon>Endopterygota</taxon>
        <taxon>Coleoptera</taxon>
        <taxon>Polyphaga</taxon>
        <taxon>Scarabaeiformia</taxon>
        <taxon>Scarabaeidae</taxon>
        <taxon>Rutelinae</taxon>
        <taxon>Popillia</taxon>
    </lineage>
</organism>
<evidence type="ECO:0000313" key="1">
    <source>
        <dbReference type="EMBL" id="KAK9736637.1"/>
    </source>
</evidence>
<dbReference type="AlphaFoldDB" id="A0AAW1LRN1"/>